<proteinExistence type="predicted"/>
<keyword evidence="2" id="KW-1185">Reference proteome</keyword>
<dbReference type="Proteomes" id="UP000244855">
    <property type="component" value="Unassembled WGS sequence"/>
</dbReference>
<name>A0A2V1DB31_9PLEO</name>
<evidence type="ECO:0000313" key="1">
    <source>
        <dbReference type="EMBL" id="PVH95336.1"/>
    </source>
</evidence>
<protein>
    <submittedName>
        <fullName evidence="1">Uncharacterized protein</fullName>
    </submittedName>
</protein>
<gene>
    <name evidence="1" type="ORF">DM02DRAFT_163364</name>
</gene>
<dbReference type="EMBL" id="KZ805500">
    <property type="protein sequence ID" value="PVH95336.1"/>
    <property type="molecule type" value="Genomic_DNA"/>
</dbReference>
<sequence length="452" mass="51396">MATSKPLPPELLAQVFSHLTPLLSLSYSQRCQNITTLLNACLASRKLYDIAQPHLYEAIEFDISSLQLKHLLPVLRTKPHLISNTKALSITQSGSDYYGMQLRQFTQEFLPVLTKLDTFRSDCHVGTSHLIHNMLFKVGSSYTMAEPTDFGQVTRLELYAGKMVFQYNYLLRLPRLETVCLNGLDIYDPYREDSSLSRDWKWTSSTIKNLVLRPFRGPKGGWGPNLVLDRENSLTALAHSMPNLESLTIDQSGEHLNPSSLFRLLSFFDEQLRGSLRRLELKDGKATQETLRPPYIESLYDRDEAMFAGIRESSVEELLIDSHVFLHVEREVPLLDPACIPKSVRSLDIRHRDTPFGNPAMDMWELRDQDVVDLVTGIKNARPCLESIFLEVIARTKIENSILDTYRAAFRDVGIRFCIVGNVVQQPREETTGTIVCSTRPSVEGEIIYDGQ</sequence>
<accession>A0A2V1DB31</accession>
<organism evidence="1 2">
    <name type="scientific">Periconia macrospinosa</name>
    <dbReference type="NCBI Taxonomy" id="97972"/>
    <lineage>
        <taxon>Eukaryota</taxon>
        <taxon>Fungi</taxon>
        <taxon>Dikarya</taxon>
        <taxon>Ascomycota</taxon>
        <taxon>Pezizomycotina</taxon>
        <taxon>Dothideomycetes</taxon>
        <taxon>Pleosporomycetidae</taxon>
        <taxon>Pleosporales</taxon>
        <taxon>Massarineae</taxon>
        <taxon>Periconiaceae</taxon>
        <taxon>Periconia</taxon>
    </lineage>
</organism>
<reference evidence="1 2" key="1">
    <citation type="journal article" date="2018" name="Sci. Rep.">
        <title>Comparative genomics provides insights into the lifestyle and reveals functional heterogeneity of dark septate endophytic fungi.</title>
        <authorList>
            <person name="Knapp D.G."/>
            <person name="Nemeth J.B."/>
            <person name="Barry K."/>
            <person name="Hainaut M."/>
            <person name="Henrissat B."/>
            <person name="Johnson J."/>
            <person name="Kuo A."/>
            <person name="Lim J.H.P."/>
            <person name="Lipzen A."/>
            <person name="Nolan M."/>
            <person name="Ohm R.A."/>
            <person name="Tamas L."/>
            <person name="Grigoriev I.V."/>
            <person name="Spatafora J.W."/>
            <person name="Nagy L.G."/>
            <person name="Kovacs G.M."/>
        </authorList>
    </citation>
    <scope>NUCLEOTIDE SEQUENCE [LARGE SCALE GENOMIC DNA]</scope>
    <source>
        <strain evidence="1 2">DSE2036</strain>
    </source>
</reference>
<evidence type="ECO:0000313" key="2">
    <source>
        <dbReference type="Proteomes" id="UP000244855"/>
    </source>
</evidence>
<dbReference type="OrthoDB" id="3735800at2759"/>
<dbReference type="AlphaFoldDB" id="A0A2V1DB31"/>